<dbReference type="Proteomes" id="UP001497472">
    <property type="component" value="Unassembled WGS sequence"/>
</dbReference>
<reference evidence="1 2" key="1">
    <citation type="submission" date="2023-11" db="EMBL/GenBank/DDBJ databases">
        <authorList>
            <person name="Okamura Y."/>
        </authorList>
    </citation>
    <scope>NUCLEOTIDE SEQUENCE [LARGE SCALE GENOMIC DNA]</scope>
</reference>
<gene>
    <name evidence="1" type="ORF">LNINA_LOCUS13290</name>
</gene>
<comment type="caution">
    <text evidence="1">The sequence shown here is derived from an EMBL/GenBank/DDBJ whole genome shotgun (WGS) entry which is preliminary data.</text>
</comment>
<dbReference type="AlphaFoldDB" id="A0AAV1JYK8"/>
<protein>
    <recommendedName>
        <fullName evidence="3">Transposase</fullName>
    </recommendedName>
</protein>
<dbReference type="PANTHER" id="PTHR45913">
    <property type="entry name" value="EPM2A-INTERACTING PROTEIN 1"/>
    <property type="match status" value="1"/>
</dbReference>
<name>A0AAV1JYK8_9NEOP</name>
<evidence type="ECO:0000313" key="2">
    <source>
        <dbReference type="Proteomes" id="UP001497472"/>
    </source>
</evidence>
<dbReference type="PANTHER" id="PTHR45913:SF19">
    <property type="entry name" value="LOW QUALITY PROTEIN: ZINC FINGER BED DOMAIN-CONTAINING PROTEIN 5-LIKE"/>
    <property type="match status" value="1"/>
</dbReference>
<evidence type="ECO:0000313" key="1">
    <source>
        <dbReference type="EMBL" id="CAK1554369.1"/>
    </source>
</evidence>
<accession>A0AAV1JYK8</accession>
<sequence length="175" mass="19814">MPAAAERRRGACTTEPIIGKPLHLVLPSIKDAVGAMFREKEIERIPLSNNTVARRIDEMAEWTEDELIQRMINSKYYSLQLDKSTDVQGLSQLIVFVRYIWQEDVHEDILFCKPITRGTAEVIFNVIDSHIKGKGIQWKNCVGICTDGARAMCGKNSSVVTRILEQSPYTFVDTL</sequence>
<organism evidence="1 2">
    <name type="scientific">Leptosia nina</name>
    <dbReference type="NCBI Taxonomy" id="320188"/>
    <lineage>
        <taxon>Eukaryota</taxon>
        <taxon>Metazoa</taxon>
        <taxon>Ecdysozoa</taxon>
        <taxon>Arthropoda</taxon>
        <taxon>Hexapoda</taxon>
        <taxon>Insecta</taxon>
        <taxon>Pterygota</taxon>
        <taxon>Neoptera</taxon>
        <taxon>Endopterygota</taxon>
        <taxon>Lepidoptera</taxon>
        <taxon>Glossata</taxon>
        <taxon>Ditrysia</taxon>
        <taxon>Papilionoidea</taxon>
        <taxon>Pieridae</taxon>
        <taxon>Pierinae</taxon>
        <taxon>Leptosia</taxon>
    </lineage>
</organism>
<proteinExistence type="predicted"/>
<dbReference type="EMBL" id="CAVLEF010000278">
    <property type="protein sequence ID" value="CAK1554369.1"/>
    <property type="molecule type" value="Genomic_DNA"/>
</dbReference>
<keyword evidence="2" id="KW-1185">Reference proteome</keyword>
<evidence type="ECO:0008006" key="3">
    <source>
        <dbReference type="Google" id="ProtNLM"/>
    </source>
</evidence>